<dbReference type="InterPro" id="IPR050194">
    <property type="entry name" value="Glycosyltransferase_grp1"/>
</dbReference>
<comment type="function">
    <text evidence="5">Modulates RecA activity.</text>
</comment>
<dbReference type="GO" id="GO:0016758">
    <property type="term" value="F:hexosyltransferase activity"/>
    <property type="evidence" value="ECO:0007669"/>
    <property type="project" value="TreeGrafter"/>
</dbReference>
<keyword evidence="8" id="KW-0808">Transferase</keyword>
<dbReference type="SUPFAM" id="SSF53756">
    <property type="entry name" value="UDP-Glycosyltransferase/glycogen phosphorylase"/>
    <property type="match status" value="1"/>
</dbReference>
<sequence>MKIAIFSDTYIPDINGVATSTKILRDELIKHGHEVVVVTSELPSESDYCDDPSDNILRVPGLEIQALYGYRACNIYSFKGMREIKGMNIEVIHVQTEFGVGIFGRIVGESLNIPVVYTYHTMWADYSHYVNPVNSGAIDGLIKKAITRISKFYGDKSAELIVPSIKTQEALKKYGLNKDMHVIPTGLELEKFDPKNKNDELISKIKQQYGIKDQFIITFLGRIAKEKSIEILIDAMKEVVKENDNVLCLIVGGGPQLEELKELVKDDNISKYVIFTGSKPAKEVPSYYHLSNVFVSASVTETQGLTYIEAMASGIPAIARYDKNLENVIIDGVNGYFFKETDELVAILLKMMSNDYSNMAKEAYLNAMKFSSEVFYEKVLAVYQRAINLKHYTYTVKSIYSIKNGINEVVFLFDESEIIIEISDKVITAYKLEPGKEINKEIFDVLKDYEQVTRAYNKALKLLTVKDYTYNQMKKKLMDNGDYDDTQLDATLELLQEKNLINDEAYTLNYLKRCTRLGIGLNKAIYNLRSYGISSEIIDHCLEENDVDDEYNAATEIIDTYYNRNSTFSYKAILKKIRDKLYIKGFTTETIERALADYDFDFDDQKEQMALEKEFIKQKKKYLKKYQGNQLKEKIIDTLLRKGYNYEHIKELIYKEGALNDE</sequence>
<dbReference type="Proteomes" id="UP000198558">
    <property type="component" value="Unassembled WGS sequence"/>
</dbReference>
<dbReference type="InterPro" id="IPR028098">
    <property type="entry name" value="Glyco_trans_4-like_N"/>
</dbReference>
<feature type="domain" description="Glycosyltransferase subfamily 4-like N-terminal" evidence="7">
    <location>
        <begin position="14"/>
        <end position="190"/>
    </location>
</feature>
<feature type="domain" description="Glycosyl transferase family 1" evidence="6">
    <location>
        <begin position="204"/>
        <end position="362"/>
    </location>
</feature>
<dbReference type="PANTHER" id="PTHR45947">
    <property type="entry name" value="SULFOQUINOVOSYL TRANSFERASE SQD2"/>
    <property type="match status" value="1"/>
</dbReference>
<evidence type="ECO:0000259" key="6">
    <source>
        <dbReference type="Pfam" id="PF00534"/>
    </source>
</evidence>
<comment type="subcellular location">
    <subcellularLocation>
        <location evidence="1 5">Cytoplasm</location>
    </subcellularLocation>
</comment>
<keyword evidence="4 5" id="KW-0963">Cytoplasm</keyword>
<dbReference type="AlphaFoldDB" id="A0A1I0DYQ0"/>
<dbReference type="Gene3D" id="1.10.10.10">
    <property type="entry name" value="Winged helix-like DNA-binding domain superfamily/Winged helix DNA-binding domain"/>
    <property type="match status" value="3"/>
</dbReference>
<evidence type="ECO:0000256" key="1">
    <source>
        <dbReference type="ARBA" id="ARBA00004496"/>
    </source>
</evidence>
<accession>A0A1I0DYQ0</accession>
<gene>
    <name evidence="5" type="primary">recX</name>
    <name evidence="8" type="ORF">SAMN04489758_10883</name>
</gene>
<dbReference type="InterPro" id="IPR036388">
    <property type="entry name" value="WH-like_DNA-bd_sf"/>
</dbReference>
<dbReference type="Pfam" id="PF00534">
    <property type="entry name" value="Glycos_transf_1"/>
    <property type="match status" value="1"/>
</dbReference>
<evidence type="ECO:0000256" key="2">
    <source>
        <dbReference type="ARBA" id="ARBA00009695"/>
    </source>
</evidence>
<organism evidence="8 9">
    <name type="scientific">Thomasclavelia cocleata</name>
    <dbReference type="NCBI Taxonomy" id="69824"/>
    <lineage>
        <taxon>Bacteria</taxon>
        <taxon>Bacillati</taxon>
        <taxon>Bacillota</taxon>
        <taxon>Erysipelotrichia</taxon>
        <taxon>Erysipelotrichales</taxon>
        <taxon>Coprobacillaceae</taxon>
        <taxon>Thomasclavelia</taxon>
    </lineage>
</organism>
<dbReference type="Gene3D" id="3.40.50.2000">
    <property type="entry name" value="Glycogen Phosphorylase B"/>
    <property type="match status" value="2"/>
</dbReference>
<evidence type="ECO:0000256" key="4">
    <source>
        <dbReference type="ARBA" id="ARBA00022490"/>
    </source>
</evidence>
<comment type="similarity">
    <text evidence="2 5">Belongs to the RecX family.</text>
</comment>
<dbReference type="GO" id="GO:0006282">
    <property type="term" value="P:regulation of DNA repair"/>
    <property type="evidence" value="ECO:0007669"/>
    <property type="project" value="UniProtKB-UniRule"/>
</dbReference>
<dbReference type="InterPro" id="IPR003783">
    <property type="entry name" value="Regulatory_RecX"/>
</dbReference>
<evidence type="ECO:0000256" key="3">
    <source>
        <dbReference type="ARBA" id="ARBA00018111"/>
    </source>
</evidence>
<reference evidence="9" key="1">
    <citation type="submission" date="2016-10" db="EMBL/GenBank/DDBJ databases">
        <authorList>
            <person name="Varghese N."/>
            <person name="Submissions S."/>
        </authorList>
    </citation>
    <scope>NUCLEOTIDE SEQUENCE [LARGE SCALE GENOMIC DNA]</scope>
    <source>
        <strain evidence="9">DSM 1551</strain>
    </source>
</reference>
<dbReference type="GeneID" id="78288085"/>
<proteinExistence type="inferred from homology"/>
<dbReference type="Pfam" id="PF13439">
    <property type="entry name" value="Glyco_transf_4"/>
    <property type="match status" value="1"/>
</dbReference>
<dbReference type="PANTHER" id="PTHR45947:SF3">
    <property type="entry name" value="SULFOQUINOVOSYL TRANSFERASE SQD2"/>
    <property type="match status" value="1"/>
</dbReference>
<keyword evidence="9" id="KW-1185">Reference proteome</keyword>
<evidence type="ECO:0000313" key="9">
    <source>
        <dbReference type="Proteomes" id="UP000198558"/>
    </source>
</evidence>
<name>A0A1I0DYQ0_9FIRM</name>
<evidence type="ECO:0000313" key="8">
    <source>
        <dbReference type="EMBL" id="SET37817.1"/>
    </source>
</evidence>
<evidence type="ECO:0000256" key="5">
    <source>
        <dbReference type="HAMAP-Rule" id="MF_01114"/>
    </source>
</evidence>
<evidence type="ECO:0000259" key="7">
    <source>
        <dbReference type="Pfam" id="PF13439"/>
    </source>
</evidence>
<dbReference type="EMBL" id="FOIN01000008">
    <property type="protein sequence ID" value="SET37817.1"/>
    <property type="molecule type" value="Genomic_DNA"/>
</dbReference>
<dbReference type="InterPro" id="IPR001296">
    <property type="entry name" value="Glyco_trans_1"/>
</dbReference>
<dbReference type="OrthoDB" id="9802525at2"/>
<dbReference type="HAMAP" id="MF_01114">
    <property type="entry name" value="RecX"/>
    <property type="match status" value="1"/>
</dbReference>
<dbReference type="RefSeq" id="WP_092353240.1">
    <property type="nucleotide sequence ID" value="NZ_FOIN01000008.1"/>
</dbReference>
<dbReference type="GO" id="GO:0005737">
    <property type="term" value="C:cytoplasm"/>
    <property type="evidence" value="ECO:0007669"/>
    <property type="project" value="UniProtKB-SubCell"/>
</dbReference>
<protein>
    <recommendedName>
        <fullName evidence="3 5">Regulatory protein RecX</fullName>
    </recommendedName>
</protein>